<accession>A0ACC2PCN0</accession>
<dbReference type="EMBL" id="CM056742">
    <property type="protein sequence ID" value="KAJ8681370.1"/>
    <property type="molecule type" value="Genomic_DNA"/>
</dbReference>
<gene>
    <name evidence="1" type="ORF">QAD02_017157</name>
</gene>
<evidence type="ECO:0000313" key="1">
    <source>
        <dbReference type="EMBL" id="KAJ8681370.1"/>
    </source>
</evidence>
<sequence length="147" mass="16677">MDLCFPTRKLASAIPCYSGLGIIFHKRSITVTSVEMIFYQVVEYHHSHKDHPTKSDYYGTDKQVGRTGVDALHGALWYTVAHHGRMGRCSIRLTRATQPKIHCCYSPKYISCMKKYGVSLPRKCSAAAALSSPRAMKIYQHRSWLVL</sequence>
<proteinExistence type="predicted"/>
<reference evidence="1" key="1">
    <citation type="submission" date="2023-04" db="EMBL/GenBank/DDBJ databases">
        <title>A chromosome-level genome assembly of the parasitoid wasp Eretmocerus hayati.</title>
        <authorList>
            <person name="Zhong Y."/>
            <person name="Liu S."/>
            <person name="Liu Y."/>
        </authorList>
    </citation>
    <scope>NUCLEOTIDE SEQUENCE</scope>
    <source>
        <strain evidence="1">ZJU_SS_LIU_2023</strain>
    </source>
</reference>
<dbReference type="Proteomes" id="UP001239111">
    <property type="component" value="Chromosome 2"/>
</dbReference>
<comment type="caution">
    <text evidence="1">The sequence shown here is derived from an EMBL/GenBank/DDBJ whole genome shotgun (WGS) entry which is preliminary data.</text>
</comment>
<keyword evidence="2" id="KW-1185">Reference proteome</keyword>
<evidence type="ECO:0000313" key="2">
    <source>
        <dbReference type="Proteomes" id="UP001239111"/>
    </source>
</evidence>
<organism evidence="1 2">
    <name type="scientific">Eretmocerus hayati</name>
    <dbReference type="NCBI Taxonomy" id="131215"/>
    <lineage>
        <taxon>Eukaryota</taxon>
        <taxon>Metazoa</taxon>
        <taxon>Ecdysozoa</taxon>
        <taxon>Arthropoda</taxon>
        <taxon>Hexapoda</taxon>
        <taxon>Insecta</taxon>
        <taxon>Pterygota</taxon>
        <taxon>Neoptera</taxon>
        <taxon>Endopterygota</taxon>
        <taxon>Hymenoptera</taxon>
        <taxon>Apocrita</taxon>
        <taxon>Proctotrupomorpha</taxon>
        <taxon>Chalcidoidea</taxon>
        <taxon>Aphelinidae</taxon>
        <taxon>Aphelininae</taxon>
        <taxon>Eretmocerus</taxon>
    </lineage>
</organism>
<protein>
    <submittedName>
        <fullName evidence="1">Uncharacterized protein</fullName>
    </submittedName>
</protein>
<name>A0ACC2PCN0_9HYME</name>